<reference evidence="2 3" key="1">
    <citation type="submission" date="2016-07" db="EMBL/GenBank/DDBJ databases">
        <title>Pervasive Adenine N6-methylation of Active Genes in Fungi.</title>
        <authorList>
            <consortium name="DOE Joint Genome Institute"/>
            <person name="Mondo S.J."/>
            <person name="Dannebaum R.O."/>
            <person name="Kuo R.C."/>
            <person name="Labutti K."/>
            <person name="Haridas S."/>
            <person name="Kuo A."/>
            <person name="Salamov A."/>
            <person name="Ahrendt S.R."/>
            <person name="Lipzen A."/>
            <person name="Sullivan W."/>
            <person name="Andreopoulos W.B."/>
            <person name="Clum A."/>
            <person name="Lindquist E."/>
            <person name="Daum C."/>
            <person name="Ramamoorthy G.K."/>
            <person name="Gryganskyi A."/>
            <person name="Culley D."/>
            <person name="Magnuson J.K."/>
            <person name="James T.Y."/>
            <person name="O'Malley M.A."/>
            <person name="Stajich J.E."/>
            <person name="Spatafora J.W."/>
            <person name="Visel A."/>
            <person name="Grigoriev I.V."/>
        </authorList>
    </citation>
    <scope>NUCLEOTIDE SEQUENCE [LARGE SCALE GENOMIC DNA]</scope>
    <source>
        <strain evidence="2 3">CBS 129021</strain>
    </source>
</reference>
<proteinExistence type="predicted"/>
<name>A0A1Y2DKV6_9PEZI</name>
<feature type="transmembrane region" description="Helical" evidence="1">
    <location>
        <begin position="153"/>
        <end position="173"/>
    </location>
</feature>
<keyword evidence="1" id="KW-0472">Membrane</keyword>
<keyword evidence="1" id="KW-1133">Transmembrane helix</keyword>
<dbReference type="RefSeq" id="XP_040712352.1">
    <property type="nucleotide sequence ID" value="XM_040858657.1"/>
</dbReference>
<sequence length="174" mass="19916">MDSKSCFAIERDIVNVFPWRRHAETIRGGIPLPNLEIAPDLIDTSYVQMSSIYRHTSHIHDLLYGFVAGPPSNRIGDLVLLLKSYQSDSDFRCRIACHIALVSLYRPSLVAIIRSNQSGTEDVARHTAPWILERATACLEQLKKTILYLQEVLSYYIALNPFGIYYTVLCWYYS</sequence>
<evidence type="ECO:0000256" key="1">
    <source>
        <dbReference type="SAM" id="Phobius"/>
    </source>
</evidence>
<dbReference type="GeneID" id="63774869"/>
<gene>
    <name evidence="2" type="ORF">BCR38DRAFT_412140</name>
</gene>
<comment type="caution">
    <text evidence="2">The sequence shown here is derived from an EMBL/GenBank/DDBJ whole genome shotgun (WGS) entry which is preliminary data.</text>
</comment>
<protein>
    <submittedName>
        <fullName evidence="2">Uncharacterized protein</fullName>
    </submittedName>
</protein>
<dbReference type="AlphaFoldDB" id="A0A1Y2DKV6"/>
<accession>A0A1Y2DKV6</accession>
<evidence type="ECO:0000313" key="2">
    <source>
        <dbReference type="EMBL" id="ORY59918.1"/>
    </source>
</evidence>
<keyword evidence="3" id="KW-1185">Reference proteome</keyword>
<dbReference type="Proteomes" id="UP000193689">
    <property type="component" value="Unassembled WGS sequence"/>
</dbReference>
<organism evidence="2 3">
    <name type="scientific">Pseudomassariella vexata</name>
    <dbReference type="NCBI Taxonomy" id="1141098"/>
    <lineage>
        <taxon>Eukaryota</taxon>
        <taxon>Fungi</taxon>
        <taxon>Dikarya</taxon>
        <taxon>Ascomycota</taxon>
        <taxon>Pezizomycotina</taxon>
        <taxon>Sordariomycetes</taxon>
        <taxon>Xylariomycetidae</taxon>
        <taxon>Amphisphaeriales</taxon>
        <taxon>Pseudomassariaceae</taxon>
        <taxon>Pseudomassariella</taxon>
    </lineage>
</organism>
<dbReference type="InParanoid" id="A0A1Y2DKV6"/>
<evidence type="ECO:0000313" key="3">
    <source>
        <dbReference type="Proteomes" id="UP000193689"/>
    </source>
</evidence>
<keyword evidence="1" id="KW-0812">Transmembrane</keyword>
<dbReference type="EMBL" id="MCFJ01000012">
    <property type="protein sequence ID" value="ORY59918.1"/>
    <property type="molecule type" value="Genomic_DNA"/>
</dbReference>